<evidence type="ECO:0000256" key="1">
    <source>
        <dbReference type="SAM" id="MobiDB-lite"/>
    </source>
</evidence>
<protein>
    <submittedName>
        <fullName evidence="2">Uncharacterized protein</fullName>
    </submittedName>
</protein>
<proteinExistence type="predicted"/>
<evidence type="ECO:0000313" key="3">
    <source>
        <dbReference type="Proteomes" id="UP000284842"/>
    </source>
</evidence>
<evidence type="ECO:0000313" key="2">
    <source>
        <dbReference type="EMBL" id="PPQ75460.1"/>
    </source>
</evidence>
<dbReference type="AlphaFoldDB" id="A0A409WAF6"/>
<feature type="region of interest" description="Disordered" evidence="1">
    <location>
        <begin position="1"/>
        <end position="221"/>
    </location>
</feature>
<reference evidence="2 3" key="1">
    <citation type="journal article" date="2018" name="Evol. Lett.">
        <title>Horizontal gene cluster transfer increased hallucinogenic mushroom diversity.</title>
        <authorList>
            <person name="Reynolds H.T."/>
            <person name="Vijayakumar V."/>
            <person name="Gluck-Thaler E."/>
            <person name="Korotkin H.B."/>
            <person name="Matheny P.B."/>
            <person name="Slot J.C."/>
        </authorList>
    </citation>
    <scope>NUCLEOTIDE SEQUENCE [LARGE SCALE GENOMIC DNA]</scope>
    <source>
        <strain evidence="2 3">2629</strain>
    </source>
</reference>
<feature type="compositionally biased region" description="Acidic residues" evidence="1">
    <location>
        <begin position="184"/>
        <end position="197"/>
    </location>
</feature>
<dbReference type="OrthoDB" id="10688279at2759"/>
<name>A0A409WAF6_9AGAR</name>
<gene>
    <name evidence="2" type="ORF">CVT24_013298</name>
</gene>
<accession>A0A409WAF6</accession>
<feature type="compositionally biased region" description="Basic and acidic residues" evidence="1">
    <location>
        <begin position="147"/>
        <end position="159"/>
    </location>
</feature>
<dbReference type="Proteomes" id="UP000284842">
    <property type="component" value="Unassembled WGS sequence"/>
</dbReference>
<keyword evidence="3" id="KW-1185">Reference proteome</keyword>
<organism evidence="2 3">
    <name type="scientific">Panaeolus cyanescens</name>
    <dbReference type="NCBI Taxonomy" id="181874"/>
    <lineage>
        <taxon>Eukaryota</taxon>
        <taxon>Fungi</taxon>
        <taxon>Dikarya</taxon>
        <taxon>Basidiomycota</taxon>
        <taxon>Agaricomycotina</taxon>
        <taxon>Agaricomycetes</taxon>
        <taxon>Agaricomycetidae</taxon>
        <taxon>Agaricales</taxon>
        <taxon>Agaricineae</taxon>
        <taxon>Galeropsidaceae</taxon>
        <taxon>Panaeolus</taxon>
    </lineage>
</organism>
<feature type="compositionally biased region" description="Basic and acidic residues" evidence="1">
    <location>
        <begin position="64"/>
        <end position="91"/>
    </location>
</feature>
<feature type="compositionally biased region" description="Gly residues" evidence="1">
    <location>
        <begin position="96"/>
        <end position="105"/>
    </location>
</feature>
<dbReference type="InParanoid" id="A0A409WAF6"/>
<feature type="compositionally biased region" description="Low complexity" evidence="1">
    <location>
        <begin position="10"/>
        <end position="34"/>
    </location>
</feature>
<dbReference type="EMBL" id="NHTK01005670">
    <property type="protein sequence ID" value="PPQ75460.1"/>
    <property type="molecule type" value="Genomic_DNA"/>
</dbReference>
<sequence length="221" mass="23515">MGIGQSKTSQPATATSTNPQPSTSAQPPSQSQTQVGEGPTHKSHPSQSTTLPTSAGTTLPVVEYDGRSSTDPEHARDRDNARDREWRDTVGRHHGTGGNANGVGVGERRVVDDLEIGTSSVSVRKKRDGFGSSASVDEMSSYGGVVGKRERGGGRKGYDEEWYGNDPSNTSHSRRDTSFSQSQNDDDGSGEWDEEEEWVRGAGGRGVGARAYGDDDEGSIK</sequence>
<feature type="compositionally biased region" description="Polar residues" evidence="1">
    <location>
        <begin position="45"/>
        <end position="57"/>
    </location>
</feature>
<comment type="caution">
    <text evidence="2">The sequence shown here is derived from an EMBL/GenBank/DDBJ whole genome shotgun (WGS) entry which is preliminary data.</text>
</comment>